<proteinExistence type="inferred from homology"/>
<dbReference type="SUPFAM" id="SSF46785">
    <property type="entry name" value="Winged helix' DNA-binding domain"/>
    <property type="match status" value="1"/>
</dbReference>
<comment type="subcellular location">
    <subcellularLocation>
        <location evidence="2">Cytoplasm</location>
    </subcellularLocation>
    <subcellularLocation>
        <location evidence="1">Nucleus</location>
    </subcellularLocation>
</comment>
<dbReference type="eggNOG" id="KOG0686">
    <property type="taxonomic scope" value="Eukaryota"/>
</dbReference>
<evidence type="ECO:0000256" key="5">
    <source>
        <dbReference type="ARBA" id="ARBA00022790"/>
    </source>
</evidence>
<dbReference type="InterPro" id="IPR019585">
    <property type="entry name" value="Rpn7/CSN1"/>
</dbReference>
<comment type="similarity">
    <text evidence="3">Belongs to the CSN1 family.</text>
</comment>
<dbReference type="SMART" id="SM00088">
    <property type="entry name" value="PINT"/>
    <property type="match status" value="1"/>
</dbReference>
<dbReference type="HOGENOM" id="CLU_022348_1_1_1"/>
<organism evidence="8 9">
    <name type="scientific">Tuber melanosporum (strain Mel28)</name>
    <name type="common">Perigord black truffle</name>
    <dbReference type="NCBI Taxonomy" id="656061"/>
    <lineage>
        <taxon>Eukaryota</taxon>
        <taxon>Fungi</taxon>
        <taxon>Dikarya</taxon>
        <taxon>Ascomycota</taxon>
        <taxon>Pezizomycotina</taxon>
        <taxon>Pezizomycetes</taxon>
        <taxon>Pezizales</taxon>
        <taxon>Tuberaceae</taxon>
        <taxon>Tuber</taxon>
    </lineage>
</organism>
<evidence type="ECO:0000259" key="7">
    <source>
        <dbReference type="PROSITE" id="PS50250"/>
    </source>
</evidence>
<dbReference type="PANTHER" id="PTHR14145:SF2">
    <property type="entry name" value="COP9 SIGNALOSOME COMPLEX SUBUNIT 1"/>
    <property type="match status" value="1"/>
</dbReference>
<dbReference type="Pfam" id="PF10602">
    <property type="entry name" value="RPN7"/>
    <property type="match status" value="1"/>
</dbReference>
<dbReference type="Gene3D" id="1.25.40.570">
    <property type="match status" value="1"/>
</dbReference>
<dbReference type="InterPro" id="IPR036390">
    <property type="entry name" value="WH_DNA-bd_sf"/>
</dbReference>
<dbReference type="EMBL" id="FN430342">
    <property type="protein sequence ID" value="CAZ85194.1"/>
    <property type="molecule type" value="Genomic_DNA"/>
</dbReference>
<evidence type="ECO:0000313" key="9">
    <source>
        <dbReference type="Proteomes" id="UP000006911"/>
    </source>
</evidence>
<dbReference type="GeneID" id="9185788"/>
<dbReference type="RefSeq" id="XP_002841003.1">
    <property type="nucleotide sequence ID" value="XM_002840957.1"/>
</dbReference>
<dbReference type="Pfam" id="PF01399">
    <property type="entry name" value="PCI"/>
    <property type="match status" value="1"/>
</dbReference>
<dbReference type="STRING" id="656061.D5GL01"/>
<accession>D5GL01</accession>
<dbReference type="InterPro" id="IPR045135">
    <property type="entry name" value="Rpn7_N"/>
</dbReference>
<evidence type="ECO:0000256" key="3">
    <source>
        <dbReference type="ARBA" id="ARBA00008793"/>
    </source>
</evidence>
<keyword evidence="9" id="KW-1185">Reference proteome</keyword>
<evidence type="ECO:0000256" key="2">
    <source>
        <dbReference type="ARBA" id="ARBA00004496"/>
    </source>
</evidence>
<sequence length="498" mass="56695">MRLVQPRYRAIPYKQIGLGTTDRSRSSGKHRFREDSRDRIKSWQETRYEGTLVVGLPKFDLDTYISGYAGRTRIDRLIHISTHSPPLAIEGLKLAIKLLKQTQDVPRFKFALDILRKLSPEDADAAQDDAWIEKTSRKVVGDTERIEADLKSYKHNLIKESIRIGHEDLGNHLYASGDLVGAFKCYSRMRDFCTTPKHIVDMSIQAIKVCIEQGHYLTVQSHVLKIRNLARAPDEEELLRPKLCVVTGLTQLANGDFRAAARSFLDCPPTLLNTYNEVITANDVATYGGLCALASMERTQLKTEVLDNVEFRNFLELEPRMRKAISFFHTAKYSNCLSILEDSKNDFLLDIHLHKHTNRLFELIRSKGIVQYFIPFSCVTLGSMAQAFATDERTLEKELVMMIGKGALDARIDTKNRLLTAKETNLRAAVHRETLAVAQNYERLARMKLMRMNMIRSGLEVRGSKASTGQVNMGIAHGQNSSWTGNSQKAERNWREFM</sequence>
<protein>
    <submittedName>
        <fullName evidence="8">(Perigord truffle) hypothetical protein</fullName>
    </submittedName>
</protein>
<evidence type="ECO:0000256" key="1">
    <source>
        <dbReference type="ARBA" id="ARBA00004123"/>
    </source>
</evidence>
<gene>
    <name evidence="8" type="ORF">GSTUM_00009856001</name>
</gene>
<dbReference type="InterPro" id="IPR000717">
    <property type="entry name" value="PCI_dom"/>
</dbReference>
<dbReference type="OMA" id="RGIDEQW"/>
<dbReference type="PANTHER" id="PTHR14145">
    <property type="entry name" value="26S PROTESOME SUBUNIT 6"/>
    <property type="match status" value="1"/>
</dbReference>
<dbReference type="AlphaFoldDB" id="D5GL01"/>
<evidence type="ECO:0000256" key="6">
    <source>
        <dbReference type="ARBA" id="ARBA00023242"/>
    </source>
</evidence>
<dbReference type="PROSITE" id="PS50250">
    <property type="entry name" value="PCI"/>
    <property type="match status" value="1"/>
</dbReference>
<dbReference type="InParanoid" id="D5GL01"/>
<keyword evidence="5" id="KW-0736">Signalosome</keyword>
<dbReference type="GO" id="GO:0008180">
    <property type="term" value="C:COP9 signalosome"/>
    <property type="evidence" value="ECO:0007669"/>
    <property type="project" value="UniProtKB-KW"/>
</dbReference>
<name>D5GL01_TUBMM</name>
<dbReference type="Proteomes" id="UP000006911">
    <property type="component" value="Unassembled WGS sequence"/>
</dbReference>
<keyword evidence="4" id="KW-0963">Cytoplasm</keyword>
<feature type="domain" description="PCI" evidence="7">
    <location>
        <begin position="256"/>
        <end position="426"/>
    </location>
</feature>
<evidence type="ECO:0000313" key="8">
    <source>
        <dbReference type="EMBL" id="CAZ85194.1"/>
    </source>
</evidence>
<dbReference type="KEGG" id="tml:GSTUM_00009856001"/>
<reference evidence="8 9" key="1">
    <citation type="journal article" date="2010" name="Nature">
        <title>Perigord black truffle genome uncovers evolutionary origins and mechanisms of symbiosis.</title>
        <authorList>
            <person name="Martin F."/>
            <person name="Kohler A."/>
            <person name="Murat C."/>
            <person name="Balestrini R."/>
            <person name="Coutinho P.M."/>
            <person name="Jaillon O."/>
            <person name="Montanini B."/>
            <person name="Morin E."/>
            <person name="Noel B."/>
            <person name="Percudani R."/>
            <person name="Porcel B."/>
            <person name="Rubini A."/>
            <person name="Amicucci A."/>
            <person name="Amselem J."/>
            <person name="Anthouard V."/>
            <person name="Arcioni S."/>
            <person name="Artiguenave F."/>
            <person name="Aury J.M."/>
            <person name="Ballario P."/>
            <person name="Bolchi A."/>
            <person name="Brenna A."/>
            <person name="Brun A."/>
            <person name="Buee M."/>
            <person name="Cantarel B."/>
            <person name="Chevalier G."/>
            <person name="Couloux A."/>
            <person name="Da Silva C."/>
            <person name="Denoeud F."/>
            <person name="Duplessis S."/>
            <person name="Ghignone S."/>
            <person name="Hilselberger B."/>
            <person name="Iotti M."/>
            <person name="Marcais B."/>
            <person name="Mello A."/>
            <person name="Miranda M."/>
            <person name="Pacioni G."/>
            <person name="Quesneville H."/>
            <person name="Riccioni C."/>
            <person name="Ruotolo R."/>
            <person name="Splivallo R."/>
            <person name="Stocchi V."/>
            <person name="Tisserant E."/>
            <person name="Viscomi A.R."/>
            <person name="Zambonelli A."/>
            <person name="Zampieri E."/>
            <person name="Henrissat B."/>
            <person name="Lebrun M.H."/>
            <person name="Paolocci F."/>
            <person name="Bonfante P."/>
            <person name="Ottonello S."/>
            <person name="Wincker P."/>
        </authorList>
    </citation>
    <scope>NUCLEOTIDE SEQUENCE [LARGE SCALE GENOMIC DNA]</scope>
    <source>
        <strain evidence="8 9">Mel28</strain>
    </source>
</reference>
<dbReference type="GO" id="GO:0005737">
    <property type="term" value="C:cytoplasm"/>
    <property type="evidence" value="ECO:0007669"/>
    <property type="project" value="UniProtKB-SubCell"/>
</dbReference>
<keyword evidence="6" id="KW-0539">Nucleus</keyword>
<evidence type="ECO:0000256" key="4">
    <source>
        <dbReference type="ARBA" id="ARBA00022490"/>
    </source>
</evidence>